<comment type="caution">
    <text evidence="1">The sequence shown here is derived from an EMBL/GenBank/DDBJ whole genome shotgun (WGS) entry which is preliminary data.</text>
</comment>
<protein>
    <submittedName>
        <fullName evidence="1">Uncharacterized protein</fullName>
    </submittedName>
</protein>
<dbReference type="HOGENOM" id="CLU_480462_0_0_0"/>
<keyword evidence="2" id="KW-1185">Reference proteome</keyword>
<accession>M1YZS6</accession>
<dbReference type="EMBL" id="CAQJ01000061">
    <property type="protein sequence ID" value="CCQ91002.1"/>
    <property type="molecule type" value="Genomic_DNA"/>
</dbReference>
<evidence type="ECO:0000313" key="2">
    <source>
        <dbReference type="Proteomes" id="UP000011704"/>
    </source>
</evidence>
<dbReference type="InParanoid" id="M1YZS6"/>
<organism evidence="1 2">
    <name type="scientific">Nitrospina gracilis (strain 3/211)</name>
    <dbReference type="NCBI Taxonomy" id="1266370"/>
    <lineage>
        <taxon>Bacteria</taxon>
        <taxon>Pseudomonadati</taxon>
        <taxon>Nitrospinota/Tectimicrobiota group</taxon>
        <taxon>Nitrospinota</taxon>
        <taxon>Nitrospinia</taxon>
        <taxon>Nitrospinales</taxon>
        <taxon>Nitrospinaceae</taxon>
        <taxon>Nitrospina</taxon>
    </lineage>
</organism>
<sequence length="567" mass="67372">MFVFDPLTQGLELLSKRDLQRAEALFLRVINDPYVQDEELRQARTYLNDIRSCQAGSKNLDFDKYKKLSRKTTLSLDKVYALLADVYFSDAESYTALDAEIARQTPNVINRLKQIKISDIIARDKLFQQFEKQGMLEIRRRLSQFKNNGKNQTQVDPYRWKTIFRKFVEVVNPILLERHLELLEYILETGEIQLLDDPKLTVLTPKYKWIIESTIKTKWYLLRSYFFKARSEIENQFTKKEGTRKYWEEVKYKKIRIFEKCGFHERHIQKFLYIDKLNFKTLEEIHQFAQSLNLTLVPRDVSLALRGVSKAKDHIKERGGYLMGARREFQDQLVGLGFSKENAYKIARQAKKANNHQIIESYRQALQVARDEIYWYRVPPRSASFQLDIQNQCVKHLSTVRIHLFDRGRLNKLLLKTGKSLIRRFLVQVYGPEVEDLHCYFRLETIHQYYKLKFFQYHQESYPSVSELIKISRKEFKPMLIDGFNTFLKKRRLTIPDKLVLGLDKHKSQTDWEDAQTTVEEKILLRFWFLMDHGVNITQGLLNKGVMEPGADLLEYLNLQDSEECRI</sequence>
<evidence type="ECO:0000313" key="1">
    <source>
        <dbReference type="EMBL" id="CCQ91002.1"/>
    </source>
</evidence>
<dbReference type="Proteomes" id="UP000011704">
    <property type="component" value="Unassembled WGS sequence"/>
</dbReference>
<reference evidence="1 2" key="1">
    <citation type="journal article" date="2013" name="Front. Microbiol.">
        <title>The genome of Nitrospina gracilis illuminates the metabolism and evolution of the major marine nitrite oxidizer.</title>
        <authorList>
            <person name="Luecker S."/>
            <person name="Nowka B."/>
            <person name="Rattei T."/>
            <person name="Spieck E."/>
            <person name="and Daims H."/>
        </authorList>
    </citation>
    <scope>NUCLEOTIDE SEQUENCE [LARGE SCALE GENOMIC DNA]</scope>
    <source>
        <strain evidence="1 2">3/211</strain>
    </source>
</reference>
<dbReference type="RefSeq" id="WP_005009271.1">
    <property type="nucleotide sequence ID" value="NZ_HG422173.1"/>
</dbReference>
<name>M1YZS6_NITG3</name>
<gene>
    <name evidence="1" type="ORF">NITGR_550004</name>
</gene>
<dbReference type="AlphaFoldDB" id="M1YZS6"/>
<proteinExistence type="predicted"/>